<dbReference type="EMBL" id="JACHOQ010000001">
    <property type="protein sequence ID" value="MBB5738849.1"/>
    <property type="molecule type" value="Genomic_DNA"/>
</dbReference>
<protein>
    <submittedName>
        <fullName evidence="1">Uncharacterized protein</fullName>
    </submittedName>
</protein>
<proteinExistence type="predicted"/>
<evidence type="ECO:0000313" key="2">
    <source>
        <dbReference type="Proteomes" id="UP000527324"/>
    </source>
</evidence>
<name>A0A7W9C4E1_9CAUL</name>
<dbReference type="AlphaFoldDB" id="A0A7W9C4E1"/>
<organism evidence="1 2">
    <name type="scientific">Brevundimonas aurantiaca</name>
    <dbReference type="NCBI Taxonomy" id="74316"/>
    <lineage>
        <taxon>Bacteria</taxon>
        <taxon>Pseudomonadati</taxon>
        <taxon>Pseudomonadota</taxon>
        <taxon>Alphaproteobacteria</taxon>
        <taxon>Caulobacterales</taxon>
        <taxon>Caulobacteraceae</taxon>
        <taxon>Brevundimonas</taxon>
    </lineage>
</organism>
<sequence length="37" mass="4362">MADNLTECMHEEAARLRAEIKRMKKMDLEFAQDMMSS</sequence>
<keyword evidence="2" id="KW-1185">Reference proteome</keyword>
<gene>
    <name evidence="1" type="ORF">GGQ93_000540</name>
</gene>
<evidence type="ECO:0000313" key="1">
    <source>
        <dbReference type="EMBL" id="MBB5738849.1"/>
    </source>
</evidence>
<reference evidence="1 2" key="1">
    <citation type="submission" date="2020-08" db="EMBL/GenBank/DDBJ databases">
        <title>Genomic Encyclopedia of Type Strains, Phase IV (KMG-IV): sequencing the most valuable type-strain genomes for metagenomic binning, comparative biology and taxonomic classification.</title>
        <authorList>
            <person name="Goeker M."/>
        </authorList>
    </citation>
    <scope>NUCLEOTIDE SEQUENCE [LARGE SCALE GENOMIC DNA]</scope>
    <source>
        <strain evidence="1 2">DSM 4731</strain>
    </source>
</reference>
<dbReference type="Proteomes" id="UP000527324">
    <property type="component" value="Unassembled WGS sequence"/>
</dbReference>
<comment type="caution">
    <text evidence="1">The sequence shown here is derived from an EMBL/GenBank/DDBJ whole genome shotgun (WGS) entry which is preliminary data.</text>
</comment>
<accession>A0A7W9C4E1</accession>